<evidence type="ECO:0008006" key="4">
    <source>
        <dbReference type="Google" id="ProtNLM"/>
    </source>
</evidence>
<organism evidence="2 3">
    <name type="scientific">Thalassospira profundimaris</name>
    <dbReference type="NCBI Taxonomy" id="502049"/>
    <lineage>
        <taxon>Bacteria</taxon>
        <taxon>Pseudomonadati</taxon>
        <taxon>Pseudomonadota</taxon>
        <taxon>Alphaproteobacteria</taxon>
        <taxon>Rhodospirillales</taxon>
        <taxon>Thalassospiraceae</taxon>
        <taxon>Thalassospira</taxon>
    </lineage>
</organism>
<accession>A0A367X3L9</accession>
<protein>
    <recommendedName>
        <fullName evidence="4">Flagellar M-ring C-terminal domain-containing protein</fullName>
    </recommendedName>
</protein>
<dbReference type="EMBL" id="JPWH01000012">
    <property type="protein sequence ID" value="RCK47660.1"/>
    <property type="molecule type" value="Genomic_DNA"/>
</dbReference>
<dbReference type="AlphaFoldDB" id="A0A367X3L9"/>
<dbReference type="Proteomes" id="UP000252517">
    <property type="component" value="Unassembled WGS sequence"/>
</dbReference>
<reference evidence="2 3" key="1">
    <citation type="submission" date="2014-07" db="EMBL/GenBank/DDBJ databases">
        <title>Draft genome sequence of Thalassospira profundimaris S25-3-2.</title>
        <authorList>
            <person name="Lai Q."/>
            <person name="Shao Z."/>
        </authorList>
    </citation>
    <scope>NUCLEOTIDE SEQUENCE [LARGE SCALE GENOMIC DNA]</scope>
    <source>
        <strain evidence="2 3">S25-3-2</strain>
    </source>
</reference>
<sequence length="97" mass="10398">MNRDDDDRPVMPLATKPAPPLPRELPGCRPVLSPVARQGQPGVPSGSVPDGDTAVTVALDGIEGRIAQNLVKRANDLVDADPDRVVAVLRRWLNEQS</sequence>
<dbReference type="RefSeq" id="WP_114089139.1">
    <property type="nucleotide sequence ID" value="NZ_JPWH01000012.1"/>
</dbReference>
<evidence type="ECO:0000313" key="2">
    <source>
        <dbReference type="EMBL" id="RCK47660.1"/>
    </source>
</evidence>
<name>A0A367X3L9_9PROT</name>
<evidence type="ECO:0000313" key="3">
    <source>
        <dbReference type="Proteomes" id="UP000252517"/>
    </source>
</evidence>
<evidence type="ECO:0000256" key="1">
    <source>
        <dbReference type="SAM" id="MobiDB-lite"/>
    </source>
</evidence>
<gene>
    <name evidence="2" type="ORF">TH25_15390</name>
</gene>
<dbReference type="OrthoDB" id="7366282at2"/>
<feature type="region of interest" description="Disordered" evidence="1">
    <location>
        <begin position="1"/>
        <end position="25"/>
    </location>
</feature>
<proteinExistence type="predicted"/>
<comment type="caution">
    <text evidence="2">The sequence shown here is derived from an EMBL/GenBank/DDBJ whole genome shotgun (WGS) entry which is preliminary data.</text>
</comment>